<evidence type="ECO:0000313" key="2">
    <source>
        <dbReference type="Proteomes" id="UP000318538"/>
    </source>
</evidence>
<dbReference type="Proteomes" id="UP000318538">
    <property type="component" value="Chromosome"/>
</dbReference>
<evidence type="ECO:0000313" key="1">
    <source>
        <dbReference type="EMBL" id="QDT08006.1"/>
    </source>
</evidence>
<protein>
    <submittedName>
        <fullName evidence="1">Uncharacterized protein</fullName>
    </submittedName>
</protein>
<name>A0A517NLJ5_9BACT</name>
<sequence length="89" mass="9673">MANGTDLVEKLEDTVLAAIEATGAGDTKTALSKLLEAQMLLSVIPDGIVEKEQFTFDRESIERAIVNIRRRDNEASSGIVQVLSRPCRG</sequence>
<accession>A0A517NLJ5</accession>
<dbReference type="AlphaFoldDB" id="A0A517NLJ5"/>
<gene>
    <name evidence="1" type="ORF">K227x_64360</name>
</gene>
<proteinExistence type="predicted"/>
<organism evidence="1 2">
    <name type="scientific">Rubripirellula lacrimiformis</name>
    <dbReference type="NCBI Taxonomy" id="1930273"/>
    <lineage>
        <taxon>Bacteria</taxon>
        <taxon>Pseudomonadati</taxon>
        <taxon>Planctomycetota</taxon>
        <taxon>Planctomycetia</taxon>
        <taxon>Pirellulales</taxon>
        <taxon>Pirellulaceae</taxon>
        <taxon>Rubripirellula</taxon>
    </lineage>
</organism>
<reference evidence="1 2" key="1">
    <citation type="submission" date="2019-02" db="EMBL/GenBank/DDBJ databases">
        <title>Deep-cultivation of Planctomycetes and their phenomic and genomic characterization uncovers novel biology.</title>
        <authorList>
            <person name="Wiegand S."/>
            <person name="Jogler M."/>
            <person name="Boedeker C."/>
            <person name="Pinto D."/>
            <person name="Vollmers J."/>
            <person name="Rivas-Marin E."/>
            <person name="Kohn T."/>
            <person name="Peeters S.H."/>
            <person name="Heuer A."/>
            <person name="Rast P."/>
            <person name="Oberbeckmann S."/>
            <person name="Bunk B."/>
            <person name="Jeske O."/>
            <person name="Meyerdierks A."/>
            <person name="Storesund J.E."/>
            <person name="Kallscheuer N."/>
            <person name="Luecker S."/>
            <person name="Lage O.M."/>
            <person name="Pohl T."/>
            <person name="Merkel B.J."/>
            <person name="Hornburger P."/>
            <person name="Mueller R.-W."/>
            <person name="Bruemmer F."/>
            <person name="Labrenz M."/>
            <person name="Spormann A.M."/>
            <person name="Op den Camp H."/>
            <person name="Overmann J."/>
            <person name="Amann R."/>
            <person name="Jetten M.S.M."/>
            <person name="Mascher T."/>
            <person name="Medema M.H."/>
            <person name="Devos D.P."/>
            <person name="Kaster A.-K."/>
            <person name="Ovreas L."/>
            <person name="Rohde M."/>
            <person name="Galperin M.Y."/>
            <person name="Jogler C."/>
        </authorList>
    </citation>
    <scope>NUCLEOTIDE SEQUENCE [LARGE SCALE GENOMIC DNA]</scope>
    <source>
        <strain evidence="1 2">K22_7</strain>
    </source>
</reference>
<dbReference type="EMBL" id="CP036525">
    <property type="protein sequence ID" value="QDT08006.1"/>
    <property type="molecule type" value="Genomic_DNA"/>
</dbReference>
<dbReference type="KEGG" id="rlc:K227x_64360"/>
<keyword evidence="2" id="KW-1185">Reference proteome</keyword>